<dbReference type="RefSeq" id="WP_068446911.1">
    <property type="nucleotide sequence ID" value="NZ_CP150660.1"/>
</dbReference>
<accession>A0A176TH42</accession>
<keyword evidence="2" id="KW-1185">Reference proteome</keyword>
<protein>
    <submittedName>
        <fullName evidence="1">Uncharacterized protein</fullName>
    </submittedName>
</protein>
<sequence>MEVSVAATVTSNLLIVQGSNAKGDYLNLTITHYNEIGTYKTGNSISNINKTMYSFFGLLLLT</sequence>
<evidence type="ECO:0000313" key="1">
    <source>
        <dbReference type="EMBL" id="OAD46705.1"/>
    </source>
</evidence>
<name>A0A176TH42_9FLAO</name>
<proteinExistence type="predicted"/>
<dbReference type="EMBL" id="LVWE01000001">
    <property type="protein sequence ID" value="OAD46705.1"/>
    <property type="molecule type" value="Genomic_DNA"/>
</dbReference>
<gene>
    <name evidence="1" type="ORF">LPB303_00165</name>
</gene>
<organism evidence="1 2">
    <name type="scientific">Polaribacter atrinae</name>
    <dbReference type="NCBI Taxonomy" id="1333662"/>
    <lineage>
        <taxon>Bacteria</taxon>
        <taxon>Pseudomonadati</taxon>
        <taxon>Bacteroidota</taxon>
        <taxon>Flavobacteriia</taxon>
        <taxon>Flavobacteriales</taxon>
        <taxon>Flavobacteriaceae</taxon>
    </lineage>
</organism>
<dbReference type="Proteomes" id="UP000076923">
    <property type="component" value="Unassembled WGS sequence"/>
</dbReference>
<comment type="caution">
    <text evidence="1">The sequence shown here is derived from an EMBL/GenBank/DDBJ whole genome shotgun (WGS) entry which is preliminary data.</text>
</comment>
<dbReference type="AlphaFoldDB" id="A0A176TH42"/>
<evidence type="ECO:0000313" key="2">
    <source>
        <dbReference type="Proteomes" id="UP000076923"/>
    </source>
</evidence>
<reference evidence="1 2" key="1">
    <citation type="submission" date="2016-02" db="EMBL/GenBank/DDBJ databases">
        <title>Draft genome sequence of Polaribacter atrinae KACC17473.</title>
        <authorList>
            <person name="Shin S.-K."/>
            <person name="Yi H."/>
        </authorList>
    </citation>
    <scope>NUCLEOTIDE SEQUENCE [LARGE SCALE GENOMIC DNA]</scope>
    <source>
        <strain evidence="1 2">KACC 17473</strain>
    </source>
</reference>